<dbReference type="PANTHER" id="PTHR43080:SF2">
    <property type="entry name" value="CBS DOMAIN-CONTAINING PROTEIN"/>
    <property type="match status" value="1"/>
</dbReference>
<feature type="domain" description="CBS" evidence="3">
    <location>
        <begin position="76"/>
        <end position="131"/>
    </location>
</feature>
<proteinExistence type="predicted"/>
<evidence type="ECO:0000313" key="5">
    <source>
        <dbReference type="Proteomes" id="UP001152321"/>
    </source>
</evidence>
<name>A0ABT6DHK2_9BACT</name>
<dbReference type="PANTHER" id="PTHR43080">
    <property type="entry name" value="CBS DOMAIN-CONTAINING PROTEIN CBSX3, MITOCHONDRIAL"/>
    <property type="match status" value="1"/>
</dbReference>
<evidence type="ECO:0000259" key="3">
    <source>
        <dbReference type="PROSITE" id="PS51371"/>
    </source>
</evidence>
<dbReference type="EMBL" id="JANRMI010000002">
    <property type="protein sequence ID" value="MDG0816330.1"/>
    <property type="molecule type" value="Genomic_DNA"/>
</dbReference>
<dbReference type="SMART" id="SM00116">
    <property type="entry name" value="CBS"/>
    <property type="match status" value="2"/>
</dbReference>
<accession>A0ABT6DHK2</accession>
<evidence type="ECO:0000256" key="2">
    <source>
        <dbReference type="PROSITE-ProRule" id="PRU00703"/>
    </source>
</evidence>
<reference evidence="4" key="1">
    <citation type="submission" date="2022-08" db="EMBL/GenBank/DDBJ databases">
        <title>Novel Bdellovibrio Species Isolated from Svalbard: Designation Bdellovibrio svalbardensis.</title>
        <authorList>
            <person name="Mitchell R.J."/>
            <person name="Choi S.Y."/>
        </authorList>
    </citation>
    <scope>NUCLEOTIDE SEQUENCE</scope>
    <source>
        <strain evidence="4">PAP01</strain>
    </source>
</reference>
<sequence length="135" mass="15010">MKSVPTIEKYMTTAPHTIGSEQSLAKAEKMMADLRIRHLPVLNAGKLVGILSDRDVKLVESFKDVNPEEVKISEAFTPDVYMVSPKAPLGEVCAEMALHKYGSVLVVDNHKLVGIFTWVDALEAFNELLDTRLKQ</sequence>
<comment type="caution">
    <text evidence="4">The sequence shown here is derived from an EMBL/GenBank/DDBJ whole genome shotgun (WGS) entry which is preliminary data.</text>
</comment>
<dbReference type="RefSeq" id="WP_277577808.1">
    <property type="nucleotide sequence ID" value="NZ_JANRMI010000002.1"/>
</dbReference>
<keyword evidence="5" id="KW-1185">Reference proteome</keyword>
<dbReference type="InterPro" id="IPR046342">
    <property type="entry name" value="CBS_dom_sf"/>
</dbReference>
<dbReference type="Pfam" id="PF00571">
    <property type="entry name" value="CBS"/>
    <property type="match status" value="2"/>
</dbReference>
<dbReference type="InterPro" id="IPR051257">
    <property type="entry name" value="Diverse_CBS-Domain"/>
</dbReference>
<gene>
    <name evidence="4" type="ORF">NWE73_08150</name>
</gene>
<dbReference type="InterPro" id="IPR000644">
    <property type="entry name" value="CBS_dom"/>
</dbReference>
<feature type="domain" description="CBS" evidence="3">
    <location>
        <begin position="11"/>
        <end position="68"/>
    </location>
</feature>
<dbReference type="SUPFAM" id="SSF54631">
    <property type="entry name" value="CBS-domain pair"/>
    <property type="match status" value="1"/>
</dbReference>
<protein>
    <submittedName>
        <fullName evidence="4">CBS domain-containing protein</fullName>
    </submittedName>
</protein>
<dbReference type="PROSITE" id="PS51371">
    <property type="entry name" value="CBS"/>
    <property type="match status" value="2"/>
</dbReference>
<evidence type="ECO:0000256" key="1">
    <source>
        <dbReference type="ARBA" id="ARBA00023122"/>
    </source>
</evidence>
<dbReference type="Proteomes" id="UP001152321">
    <property type="component" value="Unassembled WGS sequence"/>
</dbReference>
<organism evidence="4 5">
    <name type="scientific">Bdellovibrio svalbardensis</name>
    <dbReference type="NCBI Taxonomy" id="2972972"/>
    <lineage>
        <taxon>Bacteria</taxon>
        <taxon>Pseudomonadati</taxon>
        <taxon>Bdellovibrionota</taxon>
        <taxon>Bdellovibrionia</taxon>
        <taxon>Bdellovibrionales</taxon>
        <taxon>Pseudobdellovibrionaceae</taxon>
        <taxon>Bdellovibrio</taxon>
    </lineage>
</organism>
<keyword evidence="1 2" id="KW-0129">CBS domain</keyword>
<dbReference type="Gene3D" id="3.10.580.10">
    <property type="entry name" value="CBS-domain"/>
    <property type="match status" value="1"/>
</dbReference>
<evidence type="ECO:0000313" key="4">
    <source>
        <dbReference type="EMBL" id="MDG0816330.1"/>
    </source>
</evidence>